<dbReference type="AlphaFoldDB" id="A0A0P1B0U1"/>
<keyword evidence="2" id="KW-1185">Reference proteome</keyword>
<dbReference type="RefSeq" id="XP_024583872.1">
    <property type="nucleotide sequence ID" value="XM_024718477.1"/>
</dbReference>
<proteinExistence type="predicted"/>
<name>A0A0P1B0U1_PLAHL</name>
<organism evidence="1 2">
    <name type="scientific">Plasmopara halstedii</name>
    <name type="common">Downy mildew of sunflower</name>
    <dbReference type="NCBI Taxonomy" id="4781"/>
    <lineage>
        <taxon>Eukaryota</taxon>
        <taxon>Sar</taxon>
        <taxon>Stramenopiles</taxon>
        <taxon>Oomycota</taxon>
        <taxon>Peronosporomycetes</taxon>
        <taxon>Peronosporales</taxon>
        <taxon>Peronosporaceae</taxon>
        <taxon>Plasmopara</taxon>
    </lineage>
</organism>
<accession>A0A0P1B0U1</accession>
<dbReference type="Proteomes" id="UP000054928">
    <property type="component" value="Unassembled WGS sequence"/>
</dbReference>
<reference evidence="2" key="1">
    <citation type="submission" date="2014-09" db="EMBL/GenBank/DDBJ databases">
        <authorList>
            <person name="Sharma Rahul"/>
            <person name="Thines Marco"/>
        </authorList>
    </citation>
    <scope>NUCLEOTIDE SEQUENCE [LARGE SCALE GENOMIC DNA]</scope>
</reference>
<evidence type="ECO:0000313" key="2">
    <source>
        <dbReference type="Proteomes" id="UP000054928"/>
    </source>
</evidence>
<protein>
    <submittedName>
        <fullName evidence="1">Uncharacterized protein</fullName>
    </submittedName>
</protein>
<dbReference type="GeneID" id="36399427"/>
<evidence type="ECO:0000313" key="1">
    <source>
        <dbReference type="EMBL" id="CEG47503.1"/>
    </source>
</evidence>
<sequence>METIKATNNYNHKKYEIAKAGRKYIAMKKNQQLIEMQYSRAATRISSVEKKIKYDDDSRVALNVARRDDLLSLNTKLPKNIRDFEERLPRAIQTQVEEELLPQLLVKQVFTMAVTQANQGGILIATEAMRIHTPELRKTQSSQKNQIQSCSTRW</sequence>
<dbReference type="EMBL" id="CCYD01002589">
    <property type="protein sequence ID" value="CEG47503.1"/>
    <property type="molecule type" value="Genomic_DNA"/>
</dbReference>